<proteinExistence type="predicted"/>
<dbReference type="InterPro" id="IPR003776">
    <property type="entry name" value="YcaO-like_dom"/>
</dbReference>
<accession>A0A8J4A014</accession>
<evidence type="ECO:0000313" key="2">
    <source>
        <dbReference type="EMBL" id="GIJ72691.1"/>
    </source>
</evidence>
<sequence>MERTVLDGVPVYDRHRCRTPAETFRQIEPILKRVGVTRIADVTWLDDVGIPVCQAIRPNARTLSVSQGKGMTTLHSVVSACMEALEVWHSEELGPAETVAPVREMEDRMSCPLSALRLADRHLLHPGTTLEWSPASVLGTTEETMVPTALLRMDSTVRPMWSVPLFEVTSNGLASGNTYGEAVLHGLYEVVERDAMARAGGGGVRVRSGSIDGPATELLDRFRRAGVGVEVDLATSPTGVVCFVARVFSEDFPVEFCGSAAHGDPDLALCRALTEAAQSRVAAIAGTREDIGQTVHRRTRAPSRRDAPAASVELTEVRNGVPAEFGAAATTEAAVGLLVDRVTASTGLRPLAVDLTRPDIGIPVVRILAPRLTCPDGY</sequence>
<comment type="caution">
    <text evidence="2">The sequence shown here is derived from an EMBL/GenBank/DDBJ whole genome shotgun (WGS) entry which is preliminary data.</text>
</comment>
<evidence type="ECO:0000259" key="1">
    <source>
        <dbReference type="PROSITE" id="PS51664"/>
    </source>
</evidence>
<dbReference type="Pfam" id="PF02624">
    <property type="entry name" value="YcaO"/>
    <property type="match status" value="1"/>
</dbReference>
<dbReference type="RefSeq" id="WP_239160797.1">
    <property type="nucleotide sequence ID" value="NZ_BOPH01000104.1"/>
</dbReference>
<dbReference type="Gene3D" id="3.30.1330.230">
    <property type="match status" value="2"/>
</dbReference>
<dbReference type="PANTHER" id="PTHR37809:SF1">
    <property type="entry name" value="RIBOSOMAL PROTEIN S12 METHYLTHIOTRANSFERASE ACCESSORY FACTOR YCAO"/>
    <property type="match status" value="1"/>
</dbReference>
<dbReference type="Proteomes" id="UP000635606">
    <property type="component" value="Unassembled WGS sequence"/>
</dbReference>
<feature type="domain" description="YcaO" evidence="1">
    <location>
        <begin position="68"/>
        <end position="378"/>
    </location>
</feature>
<dbReference type="EMBL" id="BOPH01000104">
    <property type="protein sequence ID" value="GIJ72691.1"/>
    <property type="molecule type" value="Genomic_DNA"/>
</dbReference>
<evidence type="ECO:0000313" key="3">
    <source>
        <dbReference type="Proteomes" id="UP000635606"/>
    </source>
</evidence>
<protein>
    <recommendedName>
        <fullName evidence="1">YcaO domain-containing protein</fullName>
    </recommendedName>
</protein>
<dbReference type="PANTHER" id="PTHR37809">
    <property type="entry name" value="RIBOSOMAL PROTEIN S12 METHYLTHIOTRANSFERASE ACCESSORY FACTOR YCAO"/>
    <property type="match status" value="1"/>
</dbReference>
<dbReference type="NCBIfam" id="TIGR00702">
    <property type="entry name" value="YcaO-type kinase domain"/>
    <property type="match status" value="1"/>
</dbReference>
<gene>
    <name evidence="2" type="ORF">Voc01_076080</name>
</gene>
<organism evidence="2 3">
    <name type="scientific">Virgisporangium ochraceum</name>
    <dbReference type="NCBI Taxonomy" id="65505"/>
    <lineage>
        <taxon>Bacteria</taxon>
        <taxon>Bacillati</taxon>
        <taxon>Actinomycetota</taxon>
        <taxon>Actinomycetes</taxon>
        <taxon>Micromonosporales</taxon>
        <taxon>Micromonosporaceae</taxon>
        <taxon>Virgisporangium</taxon>
    </lineage>
</organism>
<name>A0A8J4A014_9ACTN</name>
<reference evidence="2" key="1">
    <citation type="submission" date="2021-01" db="EMBL/GenBank/DDBJ databases">
        <title>Whole genome shotgun sequence of Virgisporangium ochraceum NBRC 16418.</title>
        <authorList>
            <person name="Komaki H."/>
            <person name="Tamura T."/>
        </authorList>
    </citation>
    <scope>NUCLEOTIDE SEQUENCE</scope>
    <source>
        <strain evidence="2">NBRC 16418</strain>
    </source>
</reference>
<dbReference type="AlphaFoldDB" id="A0A8J4A014"/>
<keyword evidence="3" id="KW-1185">Reference proteome</keyword>
<dbReference type="PROSITE" id="PS51664">
    <property type="entry name" value="YCAO"/>
    <property type="match status" value="1"/>
</dbReference>